<dbReference type="GO" id="GO:0046949">
    <property type="term" value="P:fatty-acyl-CoA biosynthetic process"/>
    <property type="evidence" value="ECO:0007669"/>
    <property type="project" value="TreeGrafter"/>
</dbReference>
<evidence type="ECO:0000259" key="4">
    <source>
        <dbReference type="Pfam" id="PF00501"/>
    </source>
</evidence>
<evidence type="ECO:0000259" key="5">
    <source>
        <dbReference type="Pfam" id="PF13193"/>
    </source>
</evidence>
<dbReference type="GO" id="GO:0004467">
    <property type="term" value="F:long-chain fatty acid-CoA ligase activity"/>
    <property type="evidence" value="ECO:0007669"/>
    <property type="project" value="TreeGrafter"/>
</dbReference>
<evidence type="ECO:0000313" key="7">
    <source>
        <dbReference type="Proteomes" id="UP000078541"/>
    </source>
</evidence>
<keyword evidence="6" id="KW-0436">Ligase</keyword>
<dbReference type="PROSITE" id="PS00455">
    <property type="entry name" value="AMP_BINDING"/>
    <property type="match status" value="1"/>
</dbReference>
<comment type="similarity">
    <text evidence="2">Belongs to the ATP-dependent AMP-binding enzyme family.</text>
</comment>
<gene>
    <name evidence="6" type="ORF">ALC56_12386</name>
</gene>
<proteinExistence type="inferred from homology"/>
<dbReference type="InterPro" id="IPR020845">
    <property type="entry name" value="AMP-binding_CS"/>
</dbReference>
<keyword evidence="3" id="KW-0576">Peroxisome</keyword>
<organism evidence="6 7">
    <name type="scientific">Trachymyrmex septentrionalis</name>
    <dbReference type="NCBI Taxonomy" id="34720"/>
    <lineage>
        <taxon>Eukaryota</taxon>
        <taxon>Metazoa</taxon>
        <taxon>Ecdysozoa</taxon>
        <taxon>Arthropoda</taxon>
        <taxon>Hexapoda</taxon>
        <taxon>Insecta</taxon>
        <taxon>Pterygota</taxon>
        <taxon>Neoptera</taxon>
        <taxon>Endopterygota</taxon>
        <taxon>Hymenoptera</taxon>
        <taxon>Apocrita</taxon>
        <taxon>Aculeata</taxon>
        <taxon>Formicoidea</taxon>
        <taxon>Formicidae</taxon>
        <taxon>Myrmicinae</taxon>
        <taxon>Trachymyrmex</taxon>
    </lineage>
</organism>
<name>A0A195EZA1_9HYME</name>
<dbReference type="PANTHER" id="PTHR24096:SF422">
    <property type="entry name" value="BCDNA.GH02901"/>
    <property type="match status" value="1"/>
</dbReference>
<dbReference type="InterPro" id="IPR042099">
    <property type="entry name" value="ANL_N_sf"/>
</dbReference>
<dbReference type="GO" id="GO:0005777">
    <property type="term" value="C:peroxisome"/>
    <property type="evidence" value="ECO:0007669"/>
    <property type="project" value="UniProtKB-SubCell"/>
</dbReference>
<dbReference type="Pfam" id="PF00501">
    <property type="entry name" value="AMP-binding"/>
    <property type="match status" value="1"/>
</dbReference>
<dbReference type="Proteomes" id="UP000078541">
    <property type="component" value="Unassembled WGS sequence"/>
</dbReference>
<dbReference type="InterPro" id="IPR045851">
    <property type="entry name" value="AMP-bd_C_sf"/>
</dbReference>
<reference evidence="6 7" key="1">
    <citation type="submission" date="2016-03" db="EMBL/GenBank/DDBJ databases">
        <title>Trachymyrmex septentrionalis WGS genome.</title>
        <authorList>
            <person name="Nygaard S."/>
            <person name="Hu H."/>
            <person name="Boomsma J."/>
            <person name="Zhang G."/>
        </authorList>
    </citation>
    <scope>NUCLEOTIDE SEQUENCE [LARGE SCALE GENOMIC DNA]</scope>
    <source>
        <strain evidence="6">Tsep2-gDNA-1</strain>
        <tissue evidence="6">Whole body</tissue>
    </source>
</reference>
<dbReference type="InterPro" id="IPR000873">
    <property type="entry name" value="AMP-dep_synth/lig_dom"/>
</dbReference>
<dbReference type="OrthoDB" id="10253869at2759"/>
<dbReference type="Gene3D" id="3.30.300.30">
    <property type="match status" value="1"/>
</dbReference>
<evidence type="ECO:0000256" key="1">
    <source>
        <dbReference type="ARBA" id="ARBA00004275"/>
    </source>
</evidence>
<dbReference type="KEGG" id="tsep:108753718"/>
<dbReference type="PANTHER" id="PTHR24096">
    <property type="entry name" value="LONG-CHAIN-FATTY-ACID--COA LIGASE"/>
    <property type="match status" value="1"/>
</dbReference>
<dbReference type="Gene3D" id="3.40.50.12780">
    <property type="entry name" value="N-terminal domain of ligase-like"/>
    <property type="match status" value="1"/>
</dbReference>
<evidence type="ECO:0000256" key="2">
    <source>
        <dbReference type="ARBA" id="ARBA00006432"/>
    </source>
</evidence>
<dbReference type="SUPFAM" id="SSF56801">
    <property type="entry name" value="Acetyl-CoA synthetase-like"/>
    <property type="match status" value="1"/>
</dbReference>
<protein>
    <submittedName>
        <fullName evidence="6">Putative 4-coumarate--CoA ligase 4</fullName>
    </submittedName>
</protein>
<sequence>MTILQLSLFRRVSCILNQCIKECIVNVSPKNHWRKFNKYRYYATAVNLKVDAQNVVSSGLPDISGFENIHLHDFIWEKVGRWSNHIALVCANTGRSYTYGQLRKACSKLATSLRKSKLLPGDTIAIILPNIPEFAIIALAANEAGLRTTLINPVHTIYEIKRQLENADTQAIFTFPAKHIDIKASIEKNSKIKLPIIIVNDRTNASSISGTIQLNDLMRDDIEDFSINQKTGISCEDTVFLPYSSGTTGLPKGVESSHRNIVVNILQGTDPTIFPGIEASEHHQDIVPLILPMYHYYGLLVILYSYLRIGAKLVCLPQFSTEEFIKLFENHRFTILHIVPPIVQMMIYNERITSRHIESVRLTLTGAAPLGEKLTTKFQNRFTNDMTFVQGYGTTELSPLVTLGSINTRKSTLSCGYLISNTQMRIVSKQDDTLGRNLGPHEIGEIYVRGPQVMKGYYKNPKATADTMDGDWYKTGDLGYYTENGVLYVEGRTKELIKVKGHQVAPTELEEVIRHYDNIEDVAVIGVTHENYGEIPKAFVVPKSGVKINENKLKEFVAKRVAKYKQLGYVQVIESIPKSTAGKILRKELENL</sequence>
<accession>A0A195EZA1</accession>
<dbReference type="AlphaFoldDB" id="A0A195EZA1"/>
<dbReference type="FunFam" id="3.30.300.30:FF:000007">
    <property type="entry name" value="4-coumarate--CoA ligase 2"/>
    <property type="match status" value="1"/>
</dbReference>
<evidence type="ECO:0000313" key="6">
    <source>
        <dbReference type="EMBL" id="KYN33237.1"/>
    </source>
</evidence>
<evidence type="ECO:0000256" key="3">
    <source>
        <dbReference type="ARBA" id="ARBA00023140"/>
    </source>
</evidence>
<dbReference type="EMBL" id="KQ981906">
    <property type="protein sequence ID" value="KYN33237.1"/>
    <property type="molecule type" value="Genomic_DNA"/>
</dbReference>
<keyword evidence="7" id="KW-1185">Reference proteome</keyword>
<dbReference type="Pfam" id="PF13193">
    <property type="entry name" value="AMP-binding_C"/>
    <property type="match status" value="1"/>
</dbReference>
<feature type="domain" description="AMP-binding enzyme C-terminal" evidence="5">
    <location>
        <begin position="508"/>
        <end position="583"/>
    </location>
</feature>
<dbReference type="STRING" id="34720.A0A195EZA1"/>
<dbReference type="InterPro" id="IPR025110">
    <property type="entry name" value="AMP-bd_C"/>
</dbReference>
<comment type="subcellular location">
    <subcellularLocation>
        <location evidence="1">Peroxisome</location>
    </subcellularLocation>
</comment>
<feature type="domain" description="AMP-dependent synthetase/ligase" evidence="4">
    <location>
        <begin position="77"/>
        <end position="458"/>
    </location>
</feature>